<dbReference type="Pfam" id="PF00561">
    <property type="entry name" value="Abhydrolase_1"/>
    <property type="match status" value="1"/>
</dbReference>
<dbReference type="InterPro" id="IPR016181">
    <property type="entry name" value="Acyl_CoA_acyltransferase"/>
</dbReference>
<dbReference type="Gene3D" id="3.40.50.1820">
    <property type="entry name" value="alpha/beta hydrolase"/>
    <property type="match status" value="1"/>
</dbReference>
<dbReference type="EMBL" id="WTFF01000604">
    <property type="protein sequence ID" value="MBW5487069.1"/>
    <property type="molecule type" value="Genomic_DNA"/>
</dbReference>
<dbReference type="Proteomes" id="UP000812013">
    <property type="component" value="Unassembled WGS sequence"/>
</dbReference>
<dbReference type="Gene3D" id="3.40.630.30">
    <property type="match status" value="1"/>
</dbReference>
<dbReference type="SUPFAM" id="SSF55729">
    <property type="entry name" value="Acyl-CoA N-acyltransferases (Nat)"/>
    <property type="match status" value="1"/>
</dbReference>
<dbReference type="PROSITE" id="PS51186">
    <property type="entry name" value="GNAT"/>
    <property type="match status" value="1"/>
</dbReference>
<proteinExistence type="predicted"/>
<dbReference type="CDD" id="cd04301">
    <property type="entry name" value="NAT_SF"/>
    <property type="match status" value="1"/>
</dbReference>
<gene>
    <name evidence="3" type="ORF">GPJ59_35955</name>
</gene>
<accession>A0ABS6ZH35</accession>
<dbReference type="InterPro" id="IPR000073">
    <property type="entry name" value="AB_hydrolase_1"/>
</dbReference>
<dbReference type="SUPFAM" id="SSF53474">
    <property type="entry name" value="alpha/beta-Hydrolases"/>
    <property type="match status" value="1"/>
</dbReference>
<keyword evidence="4" id="KW-1185">Reference proteome</keyword>
<reference evidence="3 4" key="1">
    <citation type="submission" date="2019-12" db="EMBL/GenBank/DDBJ databases">
        <title>Genome sequence of Streptomyces bambusae.</title>
        <authorList>
            <person name="Bansal K."/>
            <person name="Choksket S."/>
            <person name="Korpole S."/>
            <person name="Patil P.B."/>
        </authorList>
    </citation>
    <scope>NUCLEOTIDE SEQUENCE [LARGE SCALE GENOMIC DNA]</scope>
    <source>
        <strain evidence="3 4">SK60</strain>
    </source>
</reference>
<dbReference type="InterPro" id="IPR050266">
    <property type="entry name" value="AB_hydrolase_sf"/>
</dbReference>
<evidence type="ECO:0000313" key="3">
    <source>
        <dbReference type="EMBL" id="MBW5487069.1"/>
    </source>
</evidence>
<protein>
    <submittedName>
        <fullName evidence="3">Alpha/beta fold hydrolase</fullName>
    </submittedName>
</protein>
<dbReference type="Pfam" id="PF00583">
    <property type="entry name" value="Acetyltransf_1"/>
    <property type="match status" value="1"/>
</dbReference>
<evidence type="ECO:0000313" key="4">
    <source>
        <dbReference type="Proteomes" id="UP000812013"/>
    </source>
</evidence>
<keyword evidence="1 3" id="KW-0378">Hydrolase</keyword>
<feature type="domain" description="N-acetyltransferase" evidence="2">
    <location>
        <begin position="287"/>
        <end position="431"/>
    </location>
</feature>
<comment type="caution">
    <text evidence="3">The sequence shown here is derived from an EMBL/GenBank/DDBJ whole genome shotgun (WGS) entry which is preliminary data.</text>
</comment>
<organism evidence="3 4">
    <name type="scientific">Streptomyces bambusae</name>
    <dbReference type="NCBI Taxonomy" id="1550616"/>
    <lineage>
        <taxon>Bacteria</taxon>
        <taxon>Bacillati</taxon>
        <taxon>Actinomycetota</taxon>
        <taxon>Actinomycetes</taxon>
        <taxon>Kitasatosporales</taxon>
        <taxon>Streptomycetaceae</taxon>
        <taxon>Streptomyces</taxon>
    </lineage>
</organism>
<sequence length="431" mass="45959">MPTISASDGTELAYRVQGAGAPLVCLPGGPTDSAYLGDLGGLSRHRRLILPDPRGTGLSAVPEDTASYRCDRLVDDVEALRVHLGLDRMDLLAHCAGANLAVQYAARHPGRVGRLVLVTPSVRAVGLTVTADRRRETARLRRDEPWFPAAYEALESILAGRADAGADAWQAVAPFSYGRWDDAARAHQAAGDERLDPAVVAAFGAEGAFDPDAARAALARHTSPVLVLAGEVDPGAPVPTLAEFAALFPAAGFTVQPGAGHHPWLDDPDGFVAAVAEFLGAADAPPPGLRVRRPDDEQALLDWQHVHNSIIPTHVLSLDEVRERAGRHHLEVAYVGDLLVGCTTVRPPEDGTRTATVIARVLPAHRGRGIGRELYARGLARARELGAETIETVVLSSNEDGLHFALGHGFVETERYLLPGDTIPWIDLRLT</sequence>
<dbReference type="PANTHER" id="PTHR43798:SF31">
    <property type="entry name" value="AB HYDROLASE SUPERFAMILY PROTEIN YCLE"/>
    <property type="match status" value="1"/>
</dbReference>
<evidence type="ECO:0000259" key="2">
    <source>
        <dbReference type="PROSITE" id="PS51186"/>
    </source>
</evidence>
<evidence type="ECO:0000256" key="1">
    <source>
        <dbReference type="ARBA" id="ARBA00022801"/>
    </source>
</evidence>
<dbReference type="InterPro" id="IPR000182">
    <property type="entry name" value="GNAT_dom"/>
</dbReference>
<dbReference type="GO" id="GO:0016787">
    <property type="term" value="F:hydrolase activity"/>
    <property type="evidence" value="ECO:0007669"/>
    <property type="project" value="UniProtKB-KW"/>
</dbReference>
<dbReference type="InterPro" id="IPR029058">
    <property type="entry name" value="AB_hydrolase_fold"/>
</dbReference>
<dbReference type="PANTHER" id="PTHR43798">
    <property type="entry name" value="MONOACYLGLYCEROL LIPASE"/>
    <property type="match status" value="1"/>
</dbReference>
<name>A0ABS6ZH35_9ACTN</name>